<dbReference type="Pfam" id="PF10076">
    <property type="entry name" value="Phage_Mu_Gp48"/>
    <property type="match status" value="1"/>
</dbReference>
<dbReference type="InterPro" id="IPR018755">
    <property type="entry name" value="Phage_Mu_Gp48"/>
</dbReference>
<evidence type="ECO:0000313" key="1">
    <source>
        <dbReference type="EMBL" id="AAT68654.1"/>
    </source>
</evidence>
<reference evidence="1" key="1">
    <citation type="journal article" date="2005" name="Antimicrob. Agents Chemother.">
        <title>CTX-M-10 linked to a phage-related element is widely disseminated among Enterobacteriaceae in a Spanish hospital.</title>
        <authorList>
            <person name="Oliver A."/>
            <person name="Coque T.M."/>
            <person name="Alonso D."/>
            <person name="Valverde A."/>
            <person name="Baquero F."/>
            <person name="Canton R."/>
        </authorList>
    </citation>
    <scope>NUCLEOTIDE SEQUENCE</scope>
    <source>
        <strain evidence="1">Kp4aC</strain>
        <plasmid evidence="1">pRYCE21</plasmid>
    </source>
</reference>
<sequence length="202" mass="22083">MASPRKCGGGVTMTAFTILNLLLPKGSYATSQPTLSASLQAESHVFDDIESSADIVEGAVTPYRAGALLADWERVLGLTSSPNASFQQRQQRVLAKLSETGGLSIPYFTRLAARLGYDISIEEPKQFRAGSSRAGDRLWDKDTIWVWLVNVSNSKTIAFRFRAGASAAGERLTSFGDPIIEEMFKDLKPAHTYCYFAYQGNS</sequence>
<geneLocation type="plasmid" evidence="1">
    <name>pRYCE21</name>
</geneLocation>
<name>Q66W77_KLEPN</name>
<accession>Q66W77</accession>
<protein>
    <submittedName>
        <fullName evidence="1">Putative phage tail protein</fullName>
    </submittedName>
</protein>
<dbReference type="AlphaFoldDB" id="Q66W77"/>
<proteinExistence type="predicted"/>
<keyword evidence="1" id="KW-0614">Plasmid</keyword>
<dbReference type="EMBL" id="AY598759">
    <property type="protein sequence ID" value="AAT68654.1"/>
    <property type="molecule type" value="Genomic_DNA"/>
</dbReference>
<organism evidence="1">
    <name type="scientific">Klebsiella pneumoniae</name>
    <dbReference type="NCBI Taxonomy" id="573"/>
    <lineage>
        <taxon>Bacteria</taxon>
        <taxon>Pseudomonadati</taxon>
        <taxon>Pseudomonadota</taxon>
        <taxon>Gammaproteobacteria</taxon>
        <taxon>Enterobacterales</taxon>
        <taxon>Enterobacteriaceae</taxon>
        <taxon>Klebsiella/Raoultella group</taxon>
        <taxon>Klebsiella</taxon>
        <taxon>Klebsiella pneumoniae complex</taxon>
    </lineage>
</organism>